<sequence>MAEPTNPELTARRLLKTSEDVNVNIPYELNLLRSRFPSIPLWFGQATRHFWALVDDRLVEAKTPEQLASAITDTRVWPPRGERLDNGPVRRSSPSSATGPYGPGIAEVVRPAATPHARGAVTFAASLDVGRRRQRLGTARSPLDMKPMRRRTGSWMQPVAPNV</sequence>
<feature type="region of interest" description="Disordered" evidence="1">
    <location>
        <begin position="78"/>
        <end position="102"/>
    </location>
</feature>
<accession>A0ABR7LQ88</accession>
<dbReference type="EMBL" id="JABVEC010000009">
    <property type="protein sequence ID" value="MBC6466662.1"/>
    <property type="molecule type" value="Genomic_DNA"/>
</dbReference>
<comment type="caution">
    <text evidence="2">The sequence shown here is derived from an EMBL/GenBank/DDBJ whole genome shotgun (WGS) entry which is preliminary data.</text>
</comment>
<protein>
    <submittedName>
        <fullName evidence="2">Uncharacterized protein</fullName>
    </submittedName>
</protein>
<evidence type="ECO:0000313" key="2">
    <source>
        <dbReference type="EMBL" id="MBC6466662.1"/>
    </source>
</evidence>
<proteinExistence type="predicted"/>
<evidence type="ECO:0000256" key="1">
    <source>
        <dbReference type="SAM" id="MobiDB-lite"/>
    </source>
</evidence>
<reference evidence="2 3" key="1">
    <citation type="submission" date="2020-06" db="EMBL/GenBank/DDBJ databases">
        <title>Actinomadura xiongansis sp. nov., isolated from soil of Baiyangdian.</title>
        <authorList>
            <person name="Zhang X."/>
        </authorList>
    </citation>
    <scope>NUCLEOTIDE SEQUENCE [LARGE SCALE GENOMIC DNA]</scope>
    <source>
        <strain evidence="2 3">HBUM206468</strain>
    </source>
</reference>
<organism evidence="2 3">
    <name type="scientific">Actinomadura alba</name>
    <dbReference type="NCBI Taxonomy" id="406431"/>
    <lineage>
        <taxon>Bacteria</taxon>
        <taxon>Bacillati</taxon>
        <taxon>Actinomycetota</taxon>
        <taxon>Actinomycetes</taxon>
        <taxon>Streptosporangiales</taxon>
        <taxon>Thermomonosporaceae</taxon>
        <taxon>Actinomadura</taxon>
    </lineage>
</organism>
<dbReference type="RefSeq" id="WP_187243675.1">
    <property type="nucleotide sequence ID" value="NZ_BAAAOK010000013.1"/>
</dbReference>
<gene>
    <name evidence="2" type="ORF">HKK74_14280</name>
</gene>
<name>A0ABR7LQ88_9ACTN</name>
<dbReference type="Proteomes" id="UP000805614">
    <property type="component" value="Unassembled WGS sequence"/>
</dbReference>
<keyword evidence="3" id="KW-1185">Reference proteome</keyword>
<evidence type="ECO:0000313" key="3">
    <source>
        <dbReference type="Proteomes" id="UP000805614"/>
    </source>
</evidence>